<sequence>MEEGILQFPGDAAALVERQQRINNNHISTRGGKIIYLLPPTFPHRRRPPKYGKVREISAQEQRNASGGAVTKCAINKSKPAKANRRLWAITARAAPSAAARARRPPPA</sequence>
<comment type="caution">
    <text evidence="1">The sequence shown here is derived from an EMBL/GenBank/DDBJ whole genome shotgun (WGS) entry which is preliminary data.</text>
</comment>
<dbReference type="AlphaFoldDB" id="A0A4C1UTW0"/>
<keyword evidence="2" id="KW-1185">Reference proteome</keyword>
<gene>
    <name evidence="1" type="ORF">EVAR_22044_1</name>
</gene>
<protein>
    <submittedName>
        <fullName evidence="1">Uncharacterized protein</fullName>
    </submittedName>
</protein>
<accession>A0A4C1UTW0</accession>
<evidence type="ECO:0000313" key="2">
    <source>
        <dbReference type="Proteomes" id="UP000299102"/>
    </source>
</evidence>
<name>A0A4C1UTW0_EUMVA</name>
<reference evidence="1 2" key="1">
    <citation type="journal article" date="2019" name="Commun. Biol.">
        <title>The bagworm genome reveals a unique fibroin gene that provides high tensile strength.</title>
        <authorList>
            <person name="Kono N."/>
            <person name="Nakamura H."/>
            <person name="Ohtoshi R."/>
            <person name="Tomita M."/>
            <person name="Numata K."/>
            <person name="Arakawa K."/>
        </authorList>
    </citation>
    <scope>NUCLEOTIDE SEQUENCE [LARGE SCALE GENOMIC DNA]</scope>
</reference>
<proteinExistence type="predicted"/>
<evidence type="ECO:0000313" key="1">
    <source>
        <dbReference type="EMBL" id="GBP29432.1"/>
    </source>
</evidence>
<organism evidence="1 2">
    <name type="scientific">Eumeta variegata</name>
    <name type="common">Bagworm moth</name>
    <name type="synonym">Eumeta japonica</name>
    <dbReference type="NCBI Taxonomy" id="151549"/>
    <lineage>
        <taxon>Eukaryota</taxon>
        <taxon>Metazoa</taxon>
        <taxon>Ecdysozoa</taxon>
        <taxon>Arthropoda</taxon>
        <taxon>Hexapoda</taxon>
        <taxon>Insecta</taxon>
        <taxon>Pterygota</taxon>
        <taxon>Neoptera</taxon>
        <taxon>Endopterygota</taxon>
        <taxon>Lepidoptera</taxon>
        <taxon>Glossata</taxon>
        <taxon>Ditrysia</taxon>
        <taxon>Tineoidea</taxon>
        <taxon>Psychidae</taxon>
        <taxon>Oiketicinae</taxon>
        <taxon>Eumeta</taxon>
    </lineage>
</organism>
<dbReference type="Proteomes" id="UP000299102">
    <property type="component" value="Unassembled WGS sequence"/>
</dbReference>
<dbReference type="EMBL" id="BGZK01000220">
    <property type="protein sequence ID" value="GBP29432.1"/>
    <property type="molecule type" value="Genomic_DNA"/>
</dbReference>